<keyword evidence="2" id="KW-1185">Reference proteome</keyword>
<name>A0AAV4J582_9GAST</name>
<protein>
    <recommendedName>
        <fullName evidence="3">Secreted protein</fullName>
    </recommendedName>
</protein>
<evidence type="ECO:0000313" key="2">
    <source>
        <dbReference type="Proteomes" id="UP000762676"/>
    </source>
</evidence>
<organism evidence="1 2">
    <name type="scientific">Elysia marginata</name>
    <dbReference type="NCBI Taxonomy" id="1093978"/>
    <lineage>
        <taxon>Eukaryota</taxon>
        <taxon>Metazoa</taxon>
        <taxon>Spiralia</taxon>
        <taxon>Lophotrochozoa</taxon>
        <taxon>Mollusca</taxon>
        <taxon>Gastropoda</taxon>
        <taxon>Heterobranchia</taxon>
        <taxon>Euthyneura</taxon>
        <taxon>Panpulmonata</taxon>
        <taxon>Sacoglossa</taxon>
        <taxon>Placobranchoidea</taxon>
        <taxon>Plakobranchidae</taxon>
        <taxon>Elysia</taxon>
    </lineage>
</organism>
<evidence type="ECO:0008006" key="3">
    <source>
        <dbReference type="Google" id="ProtNLM"/>
    </source>
</evidence>
<dbReference type="Proteomes" id="UP000762676">
    <property type="component" value="Unassembled WGS sequence"/>
</dbReference>
<dbReference type="EMBL" id="BMAT01009888">
    <property type="protein sequence ID" value="GFS15771.1"/>
    <property type="molecule type" value="Genomic_DNA"/>
</dbReference>
<comment type="caution">
    <text evidence="1">The sequence shown here is derived from an EMBL/GenBank/DDBJ whole genome shotgun (WGS) entry which is preliminary data.</text>
</comment>
<reference evidence="1 2" key="1">
    <citation type="journal article" date="2021" name="Elife">
        <title>Chloroplast acquisition without the gene transfer in kleptoplastic sea slugs, Plakobranchus ocellatus.</title>
        <authorList>
            <person name="Maeda T."/>
            <person name="Takahashi S."/>
            <person name="Yoshida T."/>
            <person name="Shimamura S."/>
            <person name="Takaki Y."/>
            <person name="Nagai Y."/>
            <person name="Toyoda A."/>
            <person name="Suzuki Y."/>
            <person name="Arimoto A."/>
            <person name="Ishii H."/>
            <person name="Satoh N."/>
            <person name="Nishiyama T."/>
            <person name="Hasebe M."/>
            <person name="Maruyama T."/>
            <person name="Minagawa J."/>
            <person name="Obokata J."/>
            <person name="Shigenobu S."/>
        </authorList>
    </citation>
    <scope>NUCLEOTIDE SEQUENCE [LARGE SCALE GENOMIC DNA]</scope>
</reference>
<sequence>MKSPCTESLCVCVCVCVCAQQAINFSWSTFIVWQLALSFRQLYSALYSIKLRVYVACVSQLFRECLDRWMSSRHPQPSVSNTLTPGLPVTVVVCLYRAVFASALPTPIRRASRVQNWAVSNPRAIKI</sequence>
<accession>A0AAV4J582</accession>
<proteinExistence type="predicted"/>
<evidence type="ECO:0000313" key="1">
    <source>
        <dbReference type="EMBL" id="GFS15771.1"/>
    </source>
</evidence>
<gene>
    <name evidence="1" type="ORF">ElyMa_004941000</name>
</gene>
<dbReference type="AlphaFoldDB" id="A0AAV4J582"/>